<comment type="caution">
    <text evidence="2">The sequence shown here is derived from an EMBL/GenBank/DDBJ whole genome shotgun (WGS) entry which is preliminary data.</text>
</comment>
<sequence>MAQAAAEIETLNSFLRGEISAVETYRLAAKHIETPVAKTEVEACLHDHEARVASLKERIEKLGGSPASGSGVWGIFAKVVQAGADLLGEKRAIDALEEGEDHGLADYNRDVEKLHGEARTFVRMQLLPAQKQTHSRLSRLKHNPNLH</sequence>
<protein>
    <submittedName>
        <fullName evidence="2">DUF2383 domain-containing protein</fullName>
    </submittedName>
</protein>
<accession>A0A3A8NT28</accession>
<name>A0A3A8NT28_9BACT</name>
<dbReference type="Gene3D" id="1.20.1260.10">
    <property type="match status" value="1"/>
</dbReference>
<proteinExistence type="predicted"/>
<dbReference type="OrthoDB" id="193413at2"/>
<dbReference type="Proteomes" id="UP000273405">
    <property type="component" value="Unassembled WGS sequence"/>
</dbReference>
<dbReference type="RefSeq" id="WP_120624107.1">
    <property type="nucleotide sequence ID" value="NZ_RAWG01000020.1"/>
</dbReference>
<dbReference type="AlphaFoldDB" id="A0A3A8NT28"/>
<dbReference type="SUPFAM" id="SSF47240">
    <property type="entry name" value="Ferritin-like"/>
    <property type="match status" value="1"/>
</dbReference>
<evidence type="ECO:0000259" key="1">
    <source>
        <dbReference type="Pfam" id="PF09537"/>
    </source>
</evidence>
<organism evidence="2 3">
    <name type="scientific">Corallococcus sicarius</name>
    <dbReference type="NCBI Taxonomy" id="2316726"/>
    <lineage>
        <taxon>Bacteria</taxon>
        <taxon>Pseudomonadati</taxon>
        <taxon>Myxococcota</taxon>
        <taxon>Myxococcia</taxon>
        <taxon>Myxococcales</taxon>
        <taxon>Cystobacterineae</taxon>
        <taxon>Myxococcaceae</taxon>
        <taxon>Corallococcus</taxon>
    </lineage>
</organism>
<evidence type="ECO:0000313" key="3">
    <source>
        <dbReference type="Proteomes" id="UP000273405"/>
    </source>
</evidence>
<reference evidence="3" key="1">
    <citation type="submission" date="2018-09" db="EMBL/GenBank/DDBJ databases">
        <authorList>
            <person name="Livingstone P.G."/>
            <person name="Whitworth D.E."/>
        </authorList>
    </citation>
    <scope>NUCLEOTIDE SEQUENCE [LARGE SCALE GENOMIC DNA]</scope>
    <source>
        <strain evidence="3">CA040B</strain>
    </source>
</reference>
<dbReference type="Pfam" id="PF09537">
    <property type="entry name" value="DUF2383"/>
    <property type="match status" value="1"/>
</dbReference>
<dbReference type="EMBL" id="RAWG01000020">
    <property type="protein sequence ID" value="RKH46629.1"/>
    <property type="molecule type" value="Genomic_DNA"/>
</dbReference>
<dbReference type="InterPro" id="IPR019052">
    <property type="entry name" value="DUF2383"/>
</dbReference>
<gene>
    <name evidence="2" type="ORF">D7X12_04910</name>
</gene>
<keyword evidence="3" id="KW-1185">Reference proteome</keyword>
<dbReference type="InterPro" id="IPR012347">
    <property type="entry name" value="Ferritin-like"/>
</dbReference>
<evidence type="ECO:0000313" key="2">
    <source>
        <dbReference type="EMBL" id="RKH46629.1"/>
    </source>
</evidence>
<dbReference type="InterPro" id="IPR009078">
    <property type="entry name" value="Ferritin-like_SF"/>
</dbReference>
<feature type="domain" description="DUF2383" evidence="1">
    <location>
        <begin position="7"/>
        <end position="109"/>
    </location>
</feature>
<dbReference type="CDD" id="cd00657">
    <property type="entry name" value="Ferritin_like"/>
    <property type="match status" value="1"/>
</dbReference>